<sequence length="196" mass="22353">MAATGSEKRANDIGPIGEHIAENVRSLRNEQRLTTRELAERLSELGRPIPPTGITRVEKLQRRVDADDLIALALALGVSPVRILLPPRTTERGDNDTDVAPEMKRPWAAVWRWAVGDQPLIGHDDRLQFDDPRVREFIRVNRPYEDRPAREAWSFLSKRIPAPFKATITDEGANLHRRVDWEEWVDTVGQVDDGER</sequence>
<reference evidence="2 3" key="1">
    <citation type="journal article" date="2015" name="Antonie Van Leeuwenhoek">
        <title>Prauserella endophytica sp. nov., an endophytic actinobacterium isolated from Tamarix taklamakanensis.</title>
        <authorList>
            <person name="Liu J.M."/>
            <person name="Habden X."/>
            <person name="Guo L."/>
            <person name="Tuo L."/>
            <person name="Jiang Z.K."/>
            <person name="Liu S.W."/>
            <person name="Liu X.F."/>
            <person name="Chen L."/>
            <person name="Li R.F."/>
            <person name="Zhang Y.Q."/>
            <person name="Sun C.H."/>
        </authorList>
    </citation>
    <scope>NUCLEOTIDE SEQUENCE [LARGE SCALE GENOMIC DNA]</scope>
    <source>
        <strain evidence="2 3">CGMCC 4.7182</strain>
    </source>
</reference>
<proteinExistence type="predicted"/>
<protein>
    <submittedName>
        <fullName evidence="2">Helix-turn-helix transcriptional regulator</fullName>
    </submittedName>
</protein>
<gene>
    <name evidence="2" type="ORF">FCN18_25425</name>
</gene>
<dbReference type="InterPro" id="IPR010982">
    <property type="entry name" value="Lambda_DNA-bd_dom_sf"/>
</dbReference>
<evidence type="ECO:0000313" key="3">
    <source>
        <dbReference type="Proteomes" id="UP000309992"/>
    </source>
</evidence>
<dbReference type="InterPro" id="IPR001387">
    <property type="entry name" value="Cro/C1-type_HTH"/>
</dbReference>
<dbReference type="Pfam" id="PF01381">
    <property type="entry name" value="HTH_3"/>
    <property type="match status" value="1"/>
</dbReference>
<name>A0ABY2RYU8_9PSEU</name>
<dbReference type="SUPFAM" id="SSF47413">
    <property type="entry name" value="lambda repressor-like DNA-binding domains"/>
    <property type="match status" value="1"/>
</dbReference>
<dbReference type="Proteomes" id="UP000309992">
    <property type="component" value="Unassembled WGS sequence"/>
</dbReference>
<comment type="caution">
    <text evidence="2">The sequence shown here is derived from an EMBL/GenBank/DDBJ whole genome shotgun (WGS) entry which is preliminary data.</text>
</comment>
<dbReference type="SMART" id="SM00530">
    <property type="entry name" value="HTH_XRE"/>
    <property type="match status" value="1"/>
</dbReference>
<accession>A0ABY2RYU8</accession>
<keyword evidence="3" id="KW-1185">Reference proteome</keyword>
<feature type="domain" description="HTH cro/C1-type" evidence="1">
    <location>
        <begin position="24"/>
        <end position="83"/>
    </location>
</feature>
<dbReference type="PROSITE" id="PS50943">
    <property type="entry name" value="HTH_CROC1"/>
    <property type="match status" value="1"/>
</dbReference>
<evidence type="ECO:0000313" key="2">
    <source>
        <dbReference type="EMBL" id="TKG66184.1"/>
    </source>
</evidence>
<dbReference type="EMBL" id="SWMS01000016">
    <property type="protein sequence ID" value="TKG66184.1"/>
    <property type="molecule type" value="Genomic_DNA"/>
</dbReference>
<dbReference type="CDD" id="cd00093">
    <property type="entry name" value="HTH_XRE"/>
    <property type="match status" value="1"/>
</dbReference>
<dbReference type="Gene3D" id="1.10.260.40">
    <property type="entry name" value="lambda repressor-like DNA-binding domains"/>
    <property type="match status" value="1"/>
</dbReference>
<evidence type="ECO:0000259" key="1">
    <source>
        <dbReference type="PROSITE" id="PS50943"/>
    </source>
</evidence>
<dbReference type="RefSeq" id="WP_137096283.1">
    <property type="nucleotide sequence ID" value="NZ_SWMS01000016.1"/>
</dbReference>
<organism evidence="2 3">
    <name type="scientific">Prauserella endophytica</name>
    <dbReference type="NCBI Taxonomy" id="1592324"/>
    <lineage>
        <taxon>Bacteria</taxon>
        <taxon>Bacillati</taxon>
        <taxon>Actinomycetota</taxon>
        <taxon>Actinomycetes</taxon>
        <taxon>Pseudonocardiales</taxon>
        <taxon>Pseudonocardiaceae</taxon>
        <taxon>Prauserella</taxon>
        <taxon>Prauserella coralliicola group</taxon>
    </lineage>
</organism>